<evidence type="ECO:0000256" key="5">
    <source>
        <dbReference type="ARBA" id="ARBA00022692"/>
    </source>
</evidence>
<evidence type="ECO:0000256" key="9">
    <source>
        <dbReference type="ARBA" id="ARBA00022840"/>
    </source>
</evidence>
<evidence type="ECO:0000256" key="11">
    <source>
        <dbReference type="ARBA" id="ARBA00023136"/>
    </source>
</evidence>
<dbReference type="PANTHER" id="PTHR27008">
    <property type="entry name" value="OS04G0122200 PROTEIN"/>
    <property type="match status" value="1"/>
</dbReference>
<keyword evidence="8 15" id="KW-0418">Kinase</keyword>
<keyword evidence="7 12" id="KW-0547">Nucleotide-binding</keyword>
<evidence type="ECO:0000313" key="16">
    <source>
        <dbReference type="Proteomes" id="UP000030645"/>
    </source>
</evidence>
<evidence type="ECO:0000256" key="3">
    <source>
        <dbReference type="ARBA" id="ARBA00022614"/>
    </source>
</evidence>
<evidence type="ECO:0000256" key="10">
    <source>
        <dbReference type="ARBA" id="ARBA00022989"/>
    </source>
</evidence>
<dbReference type="FunFam" id="3.80.10.10:FF:000095">
    <property type="entry name" value="LRR receptor-like serine/threonine-protein kinase GSO1"/>
    <property type="match status" value="1"/>
</dbReference>
<dbReference type="InterPro" id="IPR017441">
    <property type="entry name" value="Protein_kinase_ATP_BS"/>
</dbReference>
<dbReference type="KEGG" id="mnt:21385680"/>
<dbReference type="EMBL" id="KE344064">
    <property type="protein sequence ID" value="EXB52313.1"/>
    <property type="molecule type" value="Genomic_DNA"/>
</dbReference>
<dbReference type="Pfam" id="PF07714">
    <property type="entry name" value="PK_Tyr_Ser-Thr"/>
    <property type="match status" value="1"/>
</dbReference>
<keyword evidence="11 13" id="KW-0472">Membrane</keyword>
<dbReference type="InterPro" id="IPR051809">
    <property type="entry name" value="Plant_receptor-like_S/T_kinase"/>
</dbReference>
<name>W9QZM6_9ROSA</name>
<dbReference type="InterPro" id="IPR011009">
    <property type="entry name" value="Kinase-like_dom_sf"/>
</dbReference>
<dbReference type="InterPro" id="IPR001611">
    <property type="entry name" value="Leu-rich_rpt"/>
</dbReference>
<dbReference type="SMART" id="SM00220">
    <property type="entry name" value="S_TKc"/>
    <property type="match status" value="1"/>
</dbReference>
<evidence type="ECO:0000259" key="14">
    <source>
        <dbReference type="PROSITE" id="PS50011"/>
    </source>
</evidence>
<keyword evidence="10 13" id="KW-1133">Transmembrane helix</keyword>
<dbReference type="FunFam" id="3.30.200.20:FF:000432">
    <property type="entry name" value="LRR receptor-like serine/threonine-protein kinase EFR"/>
    <property type="match status" value="1"/>
</dbReference>
<evidence type="ECO:0000313" key="15">
    <source>
        <dbReference type="EMBL" id="EXB52313.1"/>
    </source>
</evidence>
<dbReference type="InterPro" id="IPR008271">
    <property type="entry name" value="Ser/Thr_kinase_AS"/>
</dbReference>
<dbReference type="PROSITE" id="PS00107">
    <property type="entry name" value="PROTEIN_KINASE_ATP"/>
    <property type="match status" value="1"/>
</dbReference>
<reference evidence="16" key="1">
    <citation type="submission" date="2013-01" db="EMBL/GenBank/DDBJ databases">
        <title>Draft Genome Sequence of a Mulberry Tree, Morus notabilis C.K. Schneid.</title>
        <authorList>
            <person name="He N."/>
            <person name="Zhao S."/>
        </authorList>
    </citation>
    <scope>NUCLEOTIDE SEQUENCE</scope>
</reference>
<proteinExistence type="predicted"/>
<feature type="binding site" evidence="12">
    <location>
        <position position="467"/>
    </location>
    <ligand>
        <name>ATP</name>
        <dbReference type="ChEBI" id="CHEBI:30616"/>
    </ligand>
</feature>
<keyword evidence="4" id="KW-0808">Transferase</keyword>
<keyword evidence="3" id="KW-0433">Leucine-rich repeat</keyword>
<comment type="subcellular location">
    <subcellularLocation>
        <location evidence="1">Membrane</location>
        <topology evidence="1">Single-pass membrane protein</topology>
    </subcellularLocation>
</comment>
<gene>
    <name evidence="15" type="ORF">L484_002100</name>
</gene>
<dbReference type="InterPro" id="IPR001245">
    <property type="entry name" value="Ser-Thr/Tyr_kinase_cat_dom"/>
</dbReference>
<evidence type="ECO:0000256" key="7">
    <source>
        <dbReference type="ARBA" id="ARBA00022741"/>
    </source>
</evidence>
<dbReference type="AlphaFoldDB" id="W9QZM6"/>
<keyword evidence="15" id="KW-0675">Receptor</keyword>
<dbReference type="Gene3D" id="3.30.200.20">
    <property type="entry name" value="Phosphorylase Kinase, domain 1"/>
    <property type="match status" value="1"/>
</dbReference>
<dbReference type="PROSITE" id="PS50011">
    <property type="entry name" value="PROTEIN_KINASE_DOM"/>
    <property type="match status" value="1"/>
</dbReference>
<dbReference type="OrthoDB" id="676979at2759"/>
<protein>
    <submittedName>
        <fullName evidence="15">Putative LRR receptor-like serine/threonine-protein kinase</fullName>
    </submittedName>
</protein>
<evidence type="ECO:0000256" key="8">
    <source>
        <dbReference type="ARBA" id="ARBA00022777"/>
    </source>
</evidence>
<dbReference type="Pfam" id="PF13855">
    <property type="entry name" value="LRR_8"/>
    <property type="match status" value="1"/>
</dbReference>
<dbReference type="InterPro" id="IPR000719">
    <property type="entry name" value="Prot_kinase_dom"/>
</dbReference>
<dbReference type="GO" id="GO:0004674">
    <property type="term" value="F:protein serine/threonine kinase activity"/>
    <property type="evidence" value="ECO:0007669"/>
    <property type="project" value="UniProtKB-KW"/>
</dbReference>
<dbReference type="PANTHER" id="PTHR27008:SF596">
    <property type="entry name" value="OS02G0215500 PROTEIN"/>
    <property type="match status" value="1"/>
</dbReference>
<sequence>MNRLEGNIPQNLFHPNLEVFFIHFNKFGGQVPLISNATKLINFEIGNNHFTGKVPDFPSLPHLRSIGLNRNNLGHQKNGDLNFMSSVVNCTNLELFGIEDNNFGGTLPECMCNFSTKLSYVTMGRNQIKGRIPTRIENLVNLQLLGIETNQLVGPIPGSIGKLQKLFGLNFHNNKLSGAIPSSLGNLTSLGELILKSNNLQGRIPSSLGKCKYLVALTLSQNNLTGPIPKEVISLSSLSRFLDLSRNYFTGSIPNEVGKLSNLGYLDISENRLSGKIPNTLGSCESMEYLNLQGNLLQENIPQSFYFLKGIQEIDLSRNNLSGEIPKYLEGEVPTQGVFTNTSAFSAVGNTRLCGGRPQLNLPKCPSSLNKKAKLSTKHKLIVSVVCGLVAIILLALFSVLLSRARKRNAKSTLGSPFGISFLEVSYGDLLKATDGFSSANLIGAGSFGSVYKGILNQEKTLDVAVKVLNLQTSRALKSFIAECKVLKNIKHRNLLKLLTACSSIDFQGNDFKALVYEFMVNASLDEWLHPRQGLNSEEERHLNLIQRINIAIDVANALDYLHRHCHEPIVHSDLKPSNILLDGDMTARVGDFGLARFLMDPSHLFSSHQSSSIGIRGSIGYIAPEYVMGGEISRDGDVYSYGILLLEMFTGKRPTDEMFKDDFNLHNFVKMSLPEKLAHVVDSSLLIGTDQVEEGAATTSDVGDREIDHIEEISINNFQNVPNCRLILNTNLGKCLHSVLKIGISCSKLTSTERMNMGDVVKELLHVKTAYMAAQTENRGDQ</sequence>
<keyword evidence="5 13" id="KW-0812">Transmembrane</keyword>
<dbReference type="STRING" id="981085.W9QZM6"/>
<evidence type="ECO:0000256" key="12">
    <source>
        <dbReference type="PROSITE-ProRule" id="PRU10141"/>
    </source>
</evidence>
<keyword evidence="2" id="KW-0723">Serine/threonine-protein kinase</keyword>
<dbReference type="Gene3D" id="1.10.510.10">
    <property type="entry name" value="Transferase(Phosphotransferase) domain 1"/>
    <property type="match status" value="1"/>
</dbReference>
<dbReference type="eggNOG" id="ENOG502QPYS">
    <property type="taxonomic scope" value="Eukaryota"/>
</dbReference>
<dbReference type="GO" id="GO:0005524">
    <property type="term" value="F:ATP binding"/>
    <property type="evidence" value="ECO:0007669"/>
    <property type="project" value="UniProtKB-UniRule"/>
</dbReference>
<dbReference type="GO" id="GO:0016020">
    <property type="term" value="C:membrane"/>
    <property type="evidence" value="ECO:0007669"/>
    <property type="project" value="UniProtKB-SubCell"/>
</dbReference>
<evidence type="ECO:0000256" key="4">
    <source>
        <dbReference type="ARBA" id="ARBA00022679"/>
    </source>
</evidence>
<evidence type="ECO:0000256" key="1">
    <source>
        <dbReference type="ARBA" id="ARBA00004167"/>
    </source>
</evidence>
<evidence type="ECO:0000256" key="2">
    <source>
        <dbReference type="ARBA" id="ARBA00022527"/>
    </source>
</evidence>
<keyword evidence="6" id="KW-0677">Repeat</keyword>
<dbReference type="SUPFAM" id="SSF52058">
    <property type="entry name" value="L domain-like"/>
    <property type="match status" value="2"/>
</dbReference>
<dbReference type="Gene3D" id="3.80.10.10">
    <property type="entry name" value="Ribonuclease Inhibitor"/>
    <property type="match status" value="1"/>
</dbReference>
<evidence type="ECO:0000256" key="13">
    <source>
        <dbReference type="SAM" id="Phobius"/>
    </source>
</evidence>
<feature type="domain" description="Protein kinase" evidence="14">
    <location>
        <begin position="437"/>
        <end position="741"/>
    </location>
</feature>
<dbReference type="SUPFAM" id="SSF56112">
    <property type="entry name" value="Protein kinase-like (PK-like)"/>
    <property type="match status" value="1"/>
</dbReference>
<keyword evidence="9 12" id="KW-0067">ATP-binding</keyword>
<dbReference type="InterPro" id="IPR032675">
    <property type="entry name" value="LRR_dom_sf"/>
</dbReference>
<accession>W9QZM6</accession>
<dbReference type="PROSITE" id="PS00108">
    <property type="entry name" value="PROTEIN_KINASE_ST"/>
    <property type="match status" value="1"/>
</dbReference>
<dbReference type="Pfam" id="PF00560">
    <property type="entry name" value="LRR_1"/>
    <property type="match status" value="2"/>
</dbReference>
<keyword evidence="16" id="KW-1185">Reference proteome</keyword>
<evidence type="ECO:0000256" key="6">
    <source>
        <dbReference type="ARBA" id="ARBA00022737"/>
    </source>
</evidence>
<feature type="transmembrane region" description="Helical" evidence="13">
    <location>
        <begin position="381"/>
        <end position="402"/>
    </location>
</feature>
<organism evidence="15 16">
    <name type="scientific">Morus notabilis</name>
    <dbReference type="NCBI Taxonomy" id="981085"/>
    <lineage>
        <taxon>Eukaryota</taxon>
        <taxon>Viridiplantae</taxon>
        <taxon>Streptophyta</taxon>
        <taxon>Embryophyta</taxon>
        <taxon>Tracheophyta</taxon>
        <taxon>Spermatophyta</taxon>
        <taxon>Magnoliopsida</taxon>
        <taxon>eudicotyledons</taxon>
        <taxon>Gunneridae</taxon>
        <taxon>Pentapetalae</taxon>
        <taxon>rosids</taxon>
        <taxon>fabids</taxon>
        <taxon>Rosales</taxon>
        <taxon>Moraceae</taxon>
        <taxon>Moreae</taxon>
        <taxon>Morus</taxon>
    </lineage>
</organism>
<dbReference type="Proteomes" id="UP000030645">
    <property type="component" value="Unassembled WGS sequence"/>
</dbReference>